<dbReference type="Pfam" id="PF00271">
    <property type="entry name" value="Helicase_C"/>
    <property type="match status" value="1"/>
</dbReference>
<evidence type="ECO:0000313" key="6">
    <source>
        <dbReference type="Proteomes" id="UP000748752"/>
    </source>
</evidence>
<dbReference type="SUPFAM" id="SSF52540">
    <property type="entry name" value="P-loop containing nucleoside triphosphate hydrolases"/>
    <property type="match status" value="1"/>
</dbReference>
<evidence type="ECO:0000259" key="4">
    <source>
        <dbReference type="Pfam" id="PF00271"/>
    </source>
</evidence>
<evidence type="ECO:0000256" key="1">
    <source>
        <dbReference type="ARBA" id="ARBA00022741"/>
    </source>
</evidence>
<accession>A0ABS1CID9</accession>
<gene>
    <name evidence="5" type="ORF">CKO31_13185</name>
</gene>
<dbReference type="InterPro" id="IPR050628">
    <property type="entry name" value="SNF2_RAD54_helicase_TF"/>
</dbReference>
<dbReference type="Proteomes" id="UP000748752">
    <property type="component" value="Unassembled WGS sequence"/>
</dbReference>
<dbReference type="EMBL" id="NRRV01000030">
    <property type="protein sequence ID" value="MBK1631682.1"/>
    <property type="molecule type" value="Genomic_DNA"/>
</dbReference>
<organism evidence="5 6">
    <name type="scientific">Thiohalocapsa halophila</name>
    <dbReference type="NCBI Taxonomy" id="69359"/>
    <lineage>
        <taxon>Bacteria</taxon>
        <taxon>Pseudomonadati</taxon>
        <taxon>Pseudomonadota</taxon>
        <taxon>Gammaproteobacteria</taxon>
        <taxon>Chromatiales</taxon>
        <taxon>Chromatiaceae</taxon>
        <taxon>Thiohalocapsa</taxon>
    </lineage>
</organism>
<comment type="caution">
    <text evidence="5">The sequence shown here is derived from an EMBL/GenBank/DDBJ whole genome shotgun (WGS) entry which is preliminary data.</text>
</comment>
<keyword evidence="6" id="KW-1185">Reference proteome</keyword>
<dbReference type="InterPro" id="IPR027417">
    <property type="entry name" value="P-loop_NTPase"/>
</dbReference>
<dbReference type="Gene3D" id="3.40.50.300">
    <property type="entry name" value="P-loop containing nucleotide triphosphate hydrolases"/>
    <property type="match status" value="1"/>
</dbReference>
<dbReference type="CDD" id="cd18793">
    <property type="entry name" value="SF2_C_SNF"/>
    <property type="match status" value="1"/>
</dbReference>
<keyword evidence="2" id="KW-0378">Hydrolase</keyword>
<keyword evidence="3" id="KW-0067">ATP-binding</keyword>
<feature type="domain" description="Helicase C-terminal" evidence="4">
    <location>
        <begin position="24"/>
        <end position="66"/>
    </location>
</feature>
<proteinExistence type="predicted"/>
<name>A0ABS1CID9_9GAMM</name>
<dbReference type="InterPro" id="IPR049730">
    <property type="entry name" value="SNF2/RAD54-like_C"/>
</dbReference>
<evidence type="ECO:0000256" key="2">
    <source>
        <dbReference type="ARBA" id="ARBA00022801"/>
    </source>
</evidence>
<sequence>MLRCRRCCSRRRCCRSGGRLERVMVLSPKAAGVGLTLTAANHVIHLSRWWNPAVEDQCTDRVYRIGQQRDVHVHIPLAMHPTHEERSFDANLHRLLEDKRRLSVSVLAAPTATSSESLPGHLQPVFQLGQVRAGSGAAGQHRHH</sequence>
<evidence type="ECO:0000256" key="3">
    <source>
        <dbReference type="ARBA" id="ARBA00022840"/>
    </source>
</evidence>
<protein>
    <recommendedName>
        <fullName evidence="4">Helicase C-terminal domain-containing protein</fullName>
    </recommendedName>
</protein>
<evidence type="ECO:0000313" key="5">
    <source>
        <dbReference type="EMBL" id="MBK1631682.1"/>
    </source>
</evidence>
<keyword evidence="1" id="KW-0547">Nucleotide-binding</keyword>
<dbReference type="InterPro" id="IPR001650">
    <property type="entry name" value="Helicase_C-like"/>
</dbReference>
<reference evidence="5 6" key="1">
    <citation type="journal article" date="2020" name="Microorganisms">
        <title>Osmotic Adaptation and Compatible Solute Biosynthesis of Phototrophic Bacteria as Revealed from Genome Analyses.</title>
        <authorList>
            <person name="Imhoff J.F."/>
            <person name="Rahn T."/>
            <person name="Kunzel S."/>
            <person name="Keller A."/>
            <person name="Neulinger S.C."/>
        </authorList>
    </citation>
    <scope>NUCLEOTIDE SEQUENCE [LARGE SCALE GENOMIC DNA]</scope>
    <source>
        <strain evidence="5 6">DSM 6210</strain>
    </source>
</reference>
<dbReference type="PANTHER" id="PTHR45626">
    <property type="entry name" value="TRANSCRIPTION TERMINATION FACTOR 2-RELATED"/>
    <property type="match status" value="1"/>
</dbReference>